<dbReference type="Pfam" id="PF07584">
    <property type="entry name" value="BatA"/>
    <property type="match status" value="1"/>
</dbReference>
<dbReference type="Pfam" id="PF13519">
    <property type="entry name" value="VWA_2"/>
    <property type="match status" value="1"/>
</dbReference>
<evidence type="ECO:0000313" key="4">
    <source>
        <dbReference type="Proteomes" id="UP000184233"/>
    </source>
</evidence>
<proteinExistence type="predicted"/>
<dbReference type="AlphaFoldDB" id="A0A1M3KZ40"/>
<dbReference type="PANTHER" id="PTHR37464">
    <property type="entry name" value="BLL2463 PROTEIN"/>
    <property type="match status" value="1"/>
</dbReference>
<keyword evidence="1" id="KW-1133">Transmembrane helix</keyword>
<gene>
    <name evidence="3" type="ORF">BGO89_07370</name>
</gene>
<dbReference type="Gene3D" id="3.40.50.410">
    <property type="entry name" value="von Willebrand factor, type A domain"/>
    <property type="match status" value="1"/>
</dbReference>
<accession>A0A1M3KZ40</accession>
<dbReference type="Proteomes" id="UP000184233">
    <property type="component" value="Unassembled WGS sequence"/>
</dbReference>
<organism evidence="3 4">
    <name type="scientific">Candidatus Kapaibacterium thiocyanatum</name>
    <dbReference type="NCBI Taxonomy" id="1895771"/>
    <lineage>
        <taxon>Bacteria</taxon>
        <taxon>Pseudomonadati</taxon>
        <taxon>Candidatus Kapaibacteriota</taxon>
        <taxon>Candidatus Kapaibacteriia</taxon>
        <taxon>Candidatus Kapaibacteriales</taxon>
        <taxon>Candidatus Kapaibacteriaceae</taxon>
        <taxon>Candidatus Kapaibacterium</taxon>
    </lineage>
</organism>
<evidence type="ECO:0000313" key="3">
    <source>
        <dbReference type="EMBL" id="OJX57782.1"/>
    </source>
</evidence>
<dbReference type="NCBIfam" id="TIGR02226">
    <property type="entry name" value="two_anch"/>
    <property type="match status" value="1"/>
</dbReference>
<evidence type="ECO:0000259" key="2">
    <source>
        <dbReference type="SMART" id="SM00327"/>
    </source>
</evidence>
<protein>
    <recommendedName>
        <fullName evidence="2">VWFA domain-containing protein</fullName>
    </recommendedName>
</protein>
<dbReference type="EMBL" id="MKVH01000021">
    <property type="protein sequence ID" value="OJX57782.1"/>
    <property type="molecule type" value="Genomic_DNA"/>
</dbReference>
<dbReference type="Gene3D" id="3.40.50.880">
    <property type="match status" value="1"/>
</dbReference>
<keyword evidence="1" id="KW-0812">Transmembrane</keyword>
<sequence length="699" mass="74611">MNFLNPFVLLGLAAAGIPLLLHLLNLRKLRTIEFSSLRFLLELQQTRVRKLKLQQILLLILRTLIVVFAVLAFARPTVQSNLPLLGSEAHASVVILVDNSASMEAADQQGQRFRQAQAAARSIVTGLKDGDEVAVIPLASFDHGRAISFTRTFAAAKDQIDRMRLADGKADMPSTMRLIRPLLDDALHPHREVYVVSDAQSSLVLRDGPDSSAILDRDASVFLVRIGKGTAALEQNISIDSMRVLTQLFQPDKPVEVEAWLRNGSDKDASAIMVSMAFDGVRVAQRALDLPAGGTRSIVLSAPPQRRGLIAVSMELDNDAIDRDNVRYAGIHVPDRARVALVGNLPFAKVALQLPGLGASAPEVTAFVRASEAAATGSAFDVIMIDGGVVTSGDVAILRQYVDNGGSLVLFAADGDAPASLASAFGLSLSGLTESPKDDPWQLTHVERAHPLFQGVFKGGSGDVRQVESPRIRRLRPASGGFDLLRTGGGSLLTEISSGNGRVIYCGVGDDPSWGTFPVTGLFPTVLVRSVSYLVAPRDKGVEARPGEPVTVPVPPRLSGRDRFLLVDATGAATELLPARLPSGPVLAIPAQYRAGVVKVVTPDSAAVMTVSVNAPTDESMLTYLPDEAWKKETAAMVSVPDHVTVLDASRDMMSEIQRARTGSELWPLCIVLALACALAEMAVSRYGVGEERPVPATP</sequence>
<evidence type="ECO:0000256" key="1">
    <source>
        <dbReference type="SAM" id="Phobius"/>
    </source>
</evidence>
<dbReference type="InterPro" id="IPR024163">
    <property type="entry name" value="Aerotolerance_reg_N"/>
</dbReference>
<dbReference type="SMART" id="SM00327">
    <property type="entry name" value="VWA"/>
    <property type="match status" value="1"/>
</dbReference>
<dbReference type="SUPFAM" id="SSF52317">
    <property type="entry name" value="Class I glutamine amidotransferase-like"/>
    <property type="match status" value="1"/>
</dbReference>
<name>A0A1M3KZ40_9BACT</name>
<feature type="transmembrane region" description="Helical" evidence="1">
    <location>
        <begin position="56"/>
        <end position="74"/>
    </location>
</feature>
<dbReference type="STRING" id="1895771.BGO89_07370"/>
<dbReference type="InterPro" id="IPR036465">
    <property type="entry name" value="vWFA_dom_sf"/>
</dbReference>
<dbReference type="PANTHER" id="PTHR37464:SF1">
    <property type="entry name" value="BLL2463 PROTEIN"/>
    <property type="match status" value="1"/>
</dbReference>
<keyword evidence="1" id="KW-0472">Membrane</keyword>
<feature type="domain" description="VWFA" evidence="2">
    <location>
        <begin position="90"/>
        <end position="259"/>
    </location>
</feature>
<feature type="transmembrane region" description="Helical" evidence="1">
    <location>
        <begin position="6"/>
        <end position="26"/>
    </location>
</feature>
<reference evidence="3 4" key="1">
    <citation type="submission" date="2016-09" db="EMBL/GenBank/DDBJ databases">
        <title>Genome-resolved meta-omics ties microbial dynamics to process performance in biotechnology for thiocyanate degradation.</title>
        <authorList>
            <person name="Kantor R.S."/>
            <person name="Huddy R.J."/>
            <person name="Iyer R."/>
            <person name="Thomas B.C."/>
            <person name="Brown C.T."/>
            <person name="Anantharaman K."/>
            <person name="Tringe S."/>
            <person name="Hettich R.L."/>
            <person name="Harrison S.T."/>
            <person name="Banfield J.F."/>
        </authorList>
    </citation>
    <scope>NUCLEOTIDE SEQUENCE [LARGE SCALE GENOMIC DNA]</scope>
    <source>
        <strain evidence="3">59-99</strain>
    </source>
</reference>
<dbReference type="InterPro" id="IPR002035">
    <property type="entry name" value="VWF_A"/>
</dbReference>
<dbReference type="CDD" id="cd00198">
    <property type="entry name" value="vWFA"/>
    <property type="match status" value="1"/>
</dbReference>
<dbReference type="InterPro" id="IPR029062">
    <property type="entry name" value="Class_I_gatase-like"/>
</dbReference>
<dbReference type="SUPFAM" id="SSF53300">
    <property type="entry name" value="vWA-like"/>
    <property type="match status" value="1"/>
</dbReference>
<dbReference type="InterPro" id="IPR011933">
    <property type="entry name" value="Double_TM_dom"/>
</dbReference>
<comment type="caution">
    <text evidence="3">The sequence shown here is derived from an EMBL/GenBank/DDBJ whole genome shotgun (WGS) entry which is preliminary data.</text>
</comment>